<feature type="domain" description="Methylmalonyl-CoA mutase alpha/beta chain catalytic" evidence="1">
    <location>
        <begin position="104"/>
        <end position="444"/>
    </location>
</feature>
<name>G8R8Q6_OWEHD</name>
<dbReference type="Pfam" id="PF01642">
    <property type="entry name" value="MM_CoA_mutase"/>
    <property type="match status" value="1"/>
</dbReference>
<dbReference type="PATRIC" id="fig|926562.3.peg.1498"/>
<dbReference type="GO" id="GO:0031419">
    <property type="term" value="F:cobalamin binding"/>
    <property type="evidence" value="ECO:0007669"/>
    <property type="project" value="InterPro"/>
</dbReference>
<accession>G8R8Q6</accession>
<dbReference type="EMBL" id="CP003156">
    <property type="protein sequence ID" value="AEV32486.1"/>
    <property type="molecule type" value="Genomic_DNA"/>
</dbReference>
<evidence type="ECO:0000313" key="2">
    <source>
        <dbReference type="EMBL" id="AEV32486.1"/>
    </source>
</evidence>
<dbReference type="AlphaFoldDB" id="G8R8Q6"/>
<dbReference type="PANTHER" id="PTHR48101:SF1">
    <property type="entry name" value="METHYLMALONYL-COA MUTASE, LARGE SUBUNIT"/>
    <property type="match status" value="1"/>
</dbReference>
<evidence type="ECO:0000313" key="3">
    <source>
        <dbReference type="Proteomes" id="UP000005631"/>
    </source>
</evidence>
<proteinExistence type="predicted"/>
<gene>
    <name evidence="2" type="ordered locus">Oweho_1495</name>
</gene>
<dbReference type="STRING" id="926562.Oweho_1495"/>
<dbReference type="Gene3D" id="3.20.20.240">
    <property type="entry name" value="Methylmalonyl-CoA mutase"/>
    <property type="match status" value="1"/>
</dbReference>
<dbReference type="InterPro" id="IPR006099">
    <property type="entry name" value="MeMalonylCoA_mutase_a/b_cat"/>
</dbReference>
<organism evidence="2 3">
    <name type="scientific">Owenweeksia hongkongensis (strain DSM 17368 / CIP 108786 / JCM 12287 / NRRL B-23963 / UST20020801)</name>
    <dbReference type="NCBI Taxonomy" id="926562"/>
    <lineage>
        <taxon>Bacteria</taxon>
        <taxon>Pseudomonadati</taxon>
        <taxon>Bacteroidota</taxon>
        <taxon>Flavobacteriia</taxon>
        <taxon>Flavobacteriales</taxon>
        <taxon>Owenweeksiaceae</taxon>
        <taxon>Owenweeksia</taxon>
    </lineage>
</organism>
<sequence>MANTNLFEGFSPTTPDEWKAQIEKDLRGKSFDTLLSPTLDGITIEPFYHRAQTEVSGQPFKAMAKWDIVQELLVEDAKAANKLALDHLNRGATSLLFYCNADVDLNQLLDGIQIEYIRTNFVVEGDALALAESFKKLISARGLKKIEIAGSVNIDCLESIARTGNWLDSESNDFDRIKKLNEALPENIKGTCINTNLFANAGASLSQQLGISLSMMYEYIHRLELKSTQPFWINFAIGSDYFGEIAKLRAFRRLFTQLSQELGLPQEEAFIYAETAFRNKTILDAYNNMIRTTSESMAAAIGGANEISVKGFNHTFKEPDFFGERVAKNQQSMLEHESHVNAVNDISKGSYFIENLTEELAEKGWAFFKEIEKQGGYVEAMKNGWLQEQVELFAEAEQKAFDAQETVLIGANKHAKKDENLKEIIEYGMFTAKDKDTEIKRIVPRRLSEKLES</sequence>
<protein>
    <submittedName>
        <fullName evidence="2">Methylmalonyl-CoA mutase, N-terminal domain/subunit</fullName>
    </submittedName>
</protein>
<dbReference type="RefSeq" id="WP_014201842.1">
    <property type="nucleotide sequence ID" value="NC_016599.1"/>
</dbReference>
<keyword evidence="3" id="KW-1185">Reference proteome</keyword>
<dbReference type="InterPro" id="IPR016176">
    <property type="entry name" value="Cbl-dep_enz_cat"/>
</dbReference>
<dbReference type="PANTHER" id="PTHR48101">
    <property type="entry name" value="METHYLMALONYL-COA MUTASE, MITOCHONDRIAL-RELATED"/>
    <property type="match status" value="1"/>
</dbReference>
<dbReference type="Proteomes" id="UP000005631">
    <property type="component" value="Chromosome"/>
</dbReference>
<dbReference type="eggNOG" id="COG1884">
    <property type="taxonomic scope" value="Bacteria"/>
</dbReference>
<dbReference type="SUPFAM" id="SSF51703">
    <property type="entry name" value="Cobalamin (vitamin B12)-dependent enzymes"/>
    <property type="match status" value="1"/>
</dbReference>
<dbReference type="GO" id="GO:0016866">
    <property type="term" value="F:intramolecular transferase activity"/>
    <property type="evidence" value="ECO:0007669"/>
    <property type="project" value="InterPro"/>
</dbReference>
<reference evidence="2 3" key="1">
    <citation type="journal article" date="2012" name="Stand. Genomic Sci.">
        <title>Genome sequence of the orange-pigmented seawater bacterium Owenweeksia hongkongensis type strain (UST20020801(T)).</title>
        <authorList>
            <person name="Riedel T."/>
            <person name="Held B."/>
            <person name="Nolan M."/>
            <person name="Lucas S."/>
            <person name="Lapidus A."/>
            <person name="Tice H."/>
            <person name="Del Rio T.G."/>
            <person name="Cheng J.F."/>
            <person name="Han C."/>
            <person name="Tapia R."/>
            <person name="Goodwin L.A."/>
            <person name="Pitluck S."/>
            <person name="Liolios K."/>
            <person name="Mavromatis K."/>
            <person name="Pagani I."/>
            <person name="Ivanova N."/>
            <person name="Mikhailova N."/>
            <person name="Pati A."/>
            <person name="Chen A."/>
            <person name="Palaniappan K."/>
            <person name="Rohde M."/>
            <person name="Tindall B.J."/>
            <person name="Detter J.C."/>
            <person name="Goker M."/>
            <person name="Woyke T."/>
            <person name="Bristow J."/>
            <person name="Eisen J.A."/>
            <person name="Markowitz V."/>
            <person name="Hugenholtz P."/>
            <person name="Klenk H.P."/>
            <person name="Kyrpides N.C."/>
        </authorList>
    </citation>
    <scope>NUCLEOTIDE SEQUENCE</scope>
    <source>
        <strain evidence="3">DSM 17368 / JCM 12287 / NRRL B-23963</strain>
    </source>
</reference>
<dbReference type="OrthoDB" id="9762378at2"/>
<dbReference type="KEGG" id="oho:Oweho_1495"/>
<dbReference type="HOGENOM" id="CLU_009523_6_1_10"/>
<evidence type="ECO:0000259" key="1">
    <source>
        <dbReference type="Pfam" id="PF01642"/>
    </source>
</evidence>